<sequence length="88" mass="10244">QAGEPFTATDVIWLRMASLVARENAQRAVERLWSVRGAHGLYETDNFERYYRDVRMGTLPAPHAPDRVREQLGKYLFDIPENVQPRWG</sequence>
<dbReference type="InterPro" id="IPR036250">
    <property type="entry name" value="AcylCo_DH-like_C"/>
</dbReference>
<evidence type="ECO:0000313" key="3">
    <source>
        <dbReference type="EMBL" id="MBM3226850.1"/>
    </source>
</evidence>
<reference evidence="3" key="1">
    <citation type="submission" date="2019-03" db="EMBL/GenBank/DDBJ databases">
        <title>Lake Tanganyika Metagenome-Assembled Genomes (MAGs).</title>
        <authorList>
            <person name="Tran P."/>
        </authorList>
    </citation>
    <scope>NUCLEOTIDE SEQUENCE</scope>
    <source>
        <strain evidence="3">K_DeepCast_65m_m2_066</strain>
    </source>
</reference>
<evidence type="ECO:0000313" key="4">
    <source>
        <dbReference type="Proteomes" id="UP000712673"/>
    </source>
</evidence>
<name>A0A937W6X9_UNCTE</name>
<dbReference type="GO" id="GO:0016627">
    <property type="term" value="F:oxidoreductase activity, acting on the CH-CH group of donors"/>
    <property type="evidence" value="ECO:0007669"/>
    <property type="project" value="InterPro"/>
</dbReference>
<feature type="domain" description="Acyl-CoA dehydrogenase C-terminal" evidence="2">
    <location>
        <begin position="2"/>
        <end position="58"/>
    </location>
</feature>
<protein>
    <recommendedName>
        <fullName evidence="2">Acyl-CoA dehydrogenase C-terminal domain-containing protein</fullName>
    </recommendedName>
</protein>
<proteinExistence type="predicted"/>
<dbReference type="AlphaFoldDB" id="A0A937W6X9"/>
<evidence type="ECO:0000259" key="2">
    <source>
        <dbReference type="Pfam" id="PF08028"/>
    </source>
</evidence>
<gene>
    <name evidence="3" type="ORF">FJZ47_24050</name>
</gene>
<dbReference type="Gene3D" id="1.20.140.10">
    <property type="entry name" value="Butyryl-CoA Dehydrogenase, subunit A, domain 3"/>
    <property type="match status" value="1"/>
</dbReference>
<dbReference type="InterPro" id="IPR013107">
    <property type="entry name" value="Acyl-CoA_DH_C"/>
</dbReference>
<feature type="non-terminal residue" evidence="3">
    <location>
        <position position="1"/>
    </location>
</feature>
<dbReference type="Pfam" id="PF08028">
    <property type="entry name" value="Acyl-CoA_dh_2"/>
    <property type="match status" value="1"/>
</dbReference>
<dbReference type="Proteomes" id="UP000712673">
    <property type="component" value="Unassembled WGS sequence"/>
</dbReference>
<evidence type="ECO:0000256" key="1">
    <source>
        <dbReference type="ARBA" id="ARBA00023002"/>
    </source>
</evidence>
<keyword evidence="1" id="KW-0560">Oxidoreductase</keyword>
<organism evidence="3 4">
    <name type="scientific">Tectimicrobiota bacterium</name>
    <dbReference type="NCBI Taxonomy" id="2528274"/>
    <lineage>
        <taxon>Bacteria</taxon>
        <taxon>Pseudomonadati</taxon>
        <taxon>Nitrospinota/Tectimicrobiota group</taxon>
        <taxon>Candidatus Tectimicrobiota</taxon>
    </lineage>
</organism>
<comment type="caution">
    <text evidence="3">The sequence shown here is derived from an EMBL/GenBank/DDBJ whole genome shotgun (WGS) entry which is preliminary data.</text>
</comment>
<dbReference type="SUPFAM" id="SSF47203">
    <property type="entry name" value="Acyl-CoA dehydrogenase C-terminal domain-like"/>
    <property type="match status" value="1"/>
</dbReference>
<accession>A0A937W6X9</accession>
<dbReference type="EMBL" id="VGLS01001076">
    <property type="protein sequence ID" value="MBM3226850.1"/>
    <property type="molecule type" value="Genomic_DNA"/>
</dbReference>